<keyword evidence="2" id="KW-0812">Transmembrane</keyword>
<organism evidence="3 4">
    <name type="scientific">Serendipita indica (strain DSM 11827)</name>
    <name type="common">Root endophyte fungus</name>
    <name type="synonym">Piriformospora indica</name>
    <dbReference type="NCBI Taxonomy" id="1109443"/>
    <lineage>
        <taxon>Eukaryota</taxon>
        <taxon>Fungi</taxon>
        <taxon>Dikarya</taxon>
        <taxon>Basidiomycota</taxon>
        <taxon>Agaricomycotina</taxon>
        <taxon>Agaricomycetes</taxon>
        <taxon>Sebacinales</taxon>
        <taxon>Serendipitaceae</taxon>
        <taxon>Serendipita</taxon>
    </lineage>
</organism>
<proteinExistence type="predicted"/>
<gene>
    <name evidence="3" type="ORF">PIIN_08395</name>
</gene>
<dbReference type="HOGENOM" id="CLU_524877_0_0_1"/>
<feature type="region of interest" description="Disordered" evidence="1">
    <location>
        <begin position="431"/>
        <end position="453"/>
    </location>
</feature>
<feature type="transmembrane region" description="Helical" evidence="2">
    <location>
        <begin position="96"/>
        <end position="115"/>
    </location>
</feature>
<evidence type="ECO:0000256" key="2">
    <source>
        <dbReference type="SAM" id="Phobius"/>
    </source>
</evidence>
<accession>G4TSZ9</accession>
<dbReference type="InParanoid" id="G4TSZ9"/>
<feature type="compositionally biased region" description="Basic and acidic residues" evidence="1">
    <location>
        <begin position="393"/>
        <end position="403"/>
    </location>
</feature>
<evidence type="ECO:0000256" key="1">
    <source>
        <dbReference type="SAM" id="MobiDB-lite"/>
    </source>
</evidence>
<comment type="caution">
    <text evidence="3">The sequence shown here is derived from an EMBL/GenBank/DDBJ whole genome shotgun (WGS) entry which is preliminary data.</text>
</comment>
<keyword evidence="4" id="KW-1185">Reference proteome</keyword>
<dbReference type="OrthoDB" id="3210505at2759"/>
<feature type="transmembrane region" description="Helical" evidence="2">
    <location>
        <begin position="135"/>
        <end position="158"/>
    </location>
</feature>
<reference evidence="3 4" key="1">
    <citation type="journal article" date="2011" name="PLoS Pathog.">
        <title>Endophytic Life Strategies Decoded by Genome and Transcriptome Analyses of the Mutualistic Root Symbiont Piriformospora indica.</title>
        <authorList>
            <person name="Zuccaro A."/>
            <person name="Lahrmann U."/>
            <person name="Guldener U."/>
            <person name="Langen G."/>
            <person name="Pfiffi S."/>
            <person name="Biedenkopf D."/>
            <person name="Wong P."/>
            <person name="Samans B."/>
            <person name="Grimm C."/>
            <person name="Basiewicz M."/>
            <person name="Murat C."/>
            <person name="Martin F."/>
            <person name="Kogel K.H."/>
        </authorList>
    </citation>
    <scope>NUCLEOTIDE SEQUENCE [LARGE SCALE GENOMIC DNA]</scope>
    <source>
        <strain evidence="3 4">DSM 11827</strain>
    </source>
</reference>
<feature type="region of interest" description="Disordered" evidence="1">
    <location>
        <begin position="484"/>
        <end position="519"/>
    </location>
</feature>
<feature type="compositionally biased region" description="Low complexity" evidence="1">
    <location>
        <begin position="358"/>
        <end position="371"/>
    </location>
</feature>
<feature type="compositionally biased region" description="Low complexity" evidence="1">
    <location>
        <begin position="256"/>
        <end position="265"/>
    </location>
</feature>
<feature type="compositionally biased region" description="Basic and acidic residues" evidence="1">
    <location>
        <begin position="271"/>
        <end position="292"/>
    </location>
</feature>
<name>G4TSZ9_SERID</name>
<sequence length="519" mass="57971">MDNAEREEVAAFAIASEKDRRTVAMVEGAYDFGTRGTVLSRDDRFRIAVQWTHYQIGPSSKGLAPPSFCGLDHPHVFDLGSQNPCRRLEMRLSSHSFASALFLSFLALAGARPVANELVSSSQYELSTTTVVHKSYRPAVILVASLNICVFFNILFWIRIIIATIISSIPSVTLQRGSETSHPTETPVPNTPAGFFSNRNATILLAASVGGVVGVVLLLTLWINFRRSWYFPWNKKKQRNDPSRWSTYSFREKPRLPLGRTLPPTASTESFAKHEDPSHDGHESHGHMHEFDYNIPPLPEIRIDSPKSAHSEAGRQDFRRPPGLERFGRSSGMMSQYTVESVYSQPTDAETPEPFARSGSRSLKRVTSSSSDNSPFRFDPPPLTRNTPLLRSARSDEGHGARMYDASDRDTWARDSLDPVEATLRTLSGARRPGHAKEMSHFSIDEEDEREYDRAQRSLPSIGWKDTAANYGMVQSPTRNLASTLLTPKSPATPKSILKTPHYQTTSSRLAQTRQPSRI</sequence>
<feature type="compositionally biased region" description="Basic and acidic residues" evidence="1">
    <location>
        <begin position="435"/>
        <end position="444"/>
    </location>
</feature>
<keyword evidence="2" id="KW-0472">Membrane</keyword>
<feature type="compositionally biased region" description="Basic and acidic residues" evidence="1">
    <location>
        <begin position="301"/>
        <end position="328"/>
    </location>
</feature>
<feature type="compositionally biased region" description="Polar residues" evidence="1">
    <location>
        <begin position="332"/>
        <end position="348"/>
    </location>
</feature>
<protein>
    <submittedName>
        <fullName evidence="3">Uncharacterized protein</fullName>
    </submittedName>
</protein>
<feature type="compositionally biased region" description="Polar residues" evidence="1">
    <location>
        <begin position="502"/>
        <end position="519"/>
    </location>
</feature>
<dbReference type="Proteomes" id="UP000007148">
    <property type="component" value="Unassembled WGS sequence"/>
</dbReference>
<feature type="transmembrane region" description="Helical" evidence="2">
    <location>
        <begin position="203"/>
        <end position="225"/>
    </location>
</feature>
<evidence type="ECO:0000313" key="4">
    <source>
        <dbReference type="Proteomes" id="UP000007148"/>
    </source>
</evidence>
<dbReference type="EMBL" id="CAFZ01000313">
    <property type="protein sequence ID" value="CCA74442.1"/>
    <property type="molecule type" value="Genomic_DNA"/>
</dbReference>
<keyword evidence="2" id="KW-1133">Transmembrane helix</keyword>
<dbReference type="AlphaFoldDB" id="G4TSZ9"/>
<feature type="region of interest" description="Disordered" evidence="1">
    <location>
        <begin position="256"/>
        <end position="403"/>
    </location>
</feature>
<evidence type="ECO:0000313" key="3">
    <source>
        <dbReference type="EMBL" id="CCA74442.1"/>
    </source>
</evidence>